<keyword evidence="7 11" id="KW-0067">ATP-binding</keyword>
<dbReference type="PROSITE" id="PS51987">
    <property type="entry name" value="GS_CATALYTIC"/>
    <property type="match status" value="1"/>
</dbReference>
<comment type="similarity">
    <text evidence="2 9 10">Belongs to the glutamine synthetase family.</text>
</comment>
<feature type="domain" description="GS catalytic" evidence="13">
    <location>
        <begin position="151"/>
        <end position="405"/>
    </location>
</feature>
<dbReference type="PROSITE" id="PS00181">
    <property type="entry name" value="GLNA_ATP"/>
    <property type="match status" value="1"/>
</dbReference>
<dbReference type="GO" id="GO:0005737">
    <property type="term" value="C:cytoplasm"/>
    <property type="evidence" value="ECO:0007669"/>
    <property type="project" value="UniProtKB-SubCell"/>
</dbReference>
<evidence type="ECO:0000256" key="9">
    <source>
        <dbReference type="PROSITE-ProRule" id="PRU01330"/>
    </source>
</evidence>
<dbReference type="PANTHER" id="PTHR20852">
    <property type="entry name" value="GLUTAMINE SYNTHETASE"/>
    <property type="match status" value="1"/>
</dbReference>
<name>T2MGE1_HYDVU</name>
<dbReference type="PANTHER" id="PTHR20852:SF57">
    <property type="entry name" value="GLUTAMINE SYNTHETASE 2 CYTOPLASMIC"/>
    <property type="match status" value="1"/>
</dbReference>
<dbReference type="Gene3D" id="3.30.590.10">
    <property type="entry name" value="Glutamine synthetase/guanido kinase, catalytic domain"/>
    <property type="match status" value="1"/>
</dbReference>
<dbReference type="InterPro" id="IPR050292">
    <property type="entry name" value="Glutamine_Synthetase"/>
</dbReference>
<dbReference type="EC" id="6.3.1.2" evidence="3 11"/>
<gene>
    <name evidence="14" type="primary">GLUL</name>
</gene>
<dbReference type="SUPFAM" id="SSF54368">
    <property type="entry name" value="Glutamine synthetase, N-terminal domain"/>
    <property type="match status" value="1"/>
</dbReference>
<feature type="non-terminal residue" evidence="14">
    <location>
        <position position="1"/>
    </location>
</feature>
<dbReference type="Gene3D" id="3.10.20.70">
    <property type="entry name" value="Glutamine synthetase, N-terminal domain"/>
    <property type="match status" value="1"/>
</dbReference>
<evidence type="ECO:0000256" key="7">
    <source>
        <dbReference type="ARBA" id="ARBA00022840"/>
    </source>
</evidence>
<organism evidence="14">
    <name type="scientific">Hydra vulgaris</name>
    <name type="common">Hydra</name>
    <name type="synonym">Hydra attenuata</name>
    <dbReference type="NCBI Taxonomy" id="6087"/>
    <lineage>
        <taxon>Eukaryota</taxon>
        <taxon>Metazoa</taxon>
        <taxon>Cnidaria</taxon>
        <taxon>Hydrozoa</taxon>
        <taxon>Hydroidolina</taxon>
        <taxon>Anthoathecata</taxon>
        <taxon>Aplanulata</taxon>
        <taxon>Hydridae</taxon>
        <taxon>Hydra</taxon>
    </lineage>
</organism>
<dbReference type="InterPro" id="IPR014746">
    <property type="entry name" value="Gln_synth/guanido_kin_cat_dom"/>
</dbReference>
<evidence type="ECO:0000256" key="4">
    <source>
        <dbReference type="ARBA" id="ARBA00022490"/>
    </source>
</evidence>
<dbReference type="PROSITE" id="PS00180">
    <property type="entry name" value="GLNA_1"/>
    <property type="match status" value="1"/>
</dbReference>
<protein>
    <recommendedName>
        <fullName evidence="3 11">Glutamine synthetase</fullName>
        <ecNumber evidence="3 11">6.3.1.2</ecNumber>
    </recommendedName>
</protein>
<dbReference type="GO" id="GO:0006542">
    <property type="term" value="P:glutamine biosynthetic process"/>
    <property type="evidence" value="ECO:0007669"/>
    <property type="project" value="InterPro"/>
</dbReference>
<evidence type="ECO:0000313" key="14">
    <source>
        <dbReference type="EMBL" id="CDG71343.1"/>
    </source>
</evidence>
<dbReference type="InterPro" id="IPR036651">
    <property type="entry name" value="Gln_synt_N_sf"/>
</dbReference>
<evidence type="ECO:0000256" key="5">
    <source>
        <dbReference type="ARBA" id="ARBA00022598"/>
    </source>
</evidence>
<evidence type="ECO:0000256" key="8">
    <source>
        <dbReference type="ARBA" id="ARBA00049436"/>
    </source>
</evidence>
<comment type="catalytic activity">
    <reaction evidence="8 11">
        <text>L-glutamate + NH4(+) + ATP = L-glutamine + ADP + phosphate + H(+)</text>
        <dbReference type="Rhea" id="RHEA:16169"/>
        <dbReference type="ChEBI" id="CHEBI:15378"/>
        <dbReference type="ChEBI" id="CHEBI:28938"/>
        <dbReference type="ChEBI" id="CHEBI:29985"/>
        <dbReference type="ChEBI" id="CHEBI:30616"/>
        <dbReference type="ChEBI" id="CHEBI:43474"/>
        <dbReference type="ChEBI" id="CHEBI:58359"/>
        <dbReference type="ChEBI" id="CHEBI:456216"/>
        <dbReference type="EC" id="6.3.1.2"/>
    </reaction>
</comment>
<reference evidence="14" key="1">
    <citation type="journal article" date="2013" name="Genome Biol. Evol.">
        <title>Punctuated emergences of genetic and phenotypic innovations in eumetazoan, bilaterian, euteleostome, and hominidae ancestors.</title>
        <authorList>
            <person name="Wenger Y."/>
            <person name="Galliot B."/>
        </authorList>
    </citation>
    <scope>NUCLEOTIDE SEQUENCE</scope>
    <source>
        <tissue evidence="14">Whole animals</tissue>
    </source>
</reference>
<evidence type="ECO:0000256" key="3">
    <source>
        <dbReference type="ARBA" id="ARBA00012937"/>
    </source>
</evidence>
<dbReference type="SMART" id="SM01230">
    <property type="entry name" value="Gln-synt_C"/>
    <property type="match status" value="1"/>
</dbReference>
<dbReference type="InterPro" id="IPR027303">
    <property type="entry name" value="Gln_synth_gly_rich_site"/>
</dbReference>
<dbReference type="EMBL" id="HAAD01005111">
    <property type="protein sequence ID" value="CDG71343.1"/>
    <property type="molecule type" value="mRNA"/>
</dbReference>
<dbReference type="AlphaFoldDB" id="T2MGE1"/>
<evidence type="ECO:0000256" key="2">
    <source>
        <dbReference type="ARBA" id="ARBA00009897"/>
    </source>
</evidence>
<dbReference type="SUPFAM" id="SSF55931">
    <property type="entry name" value="Glutamine synthetase/guanido kinase"/>
    <property type="match status" value="1"/>
</dbReference>
<keyword evidence="4" id="KW-0963">Cytoplasm</keyword>
<dbReference type="InterPro" id="IPR027302">
    <property type="entry name" value="Gln_synth_N_conserv_site"/>
</dbReference>
<keyword evidence="6 11" id="KW-0547">Nucleotide-binding</keyword>
<comment type="subcellular location">
    <subcellularLocation>
        <location evidence="1">Cytoplasm</location>
    </subcellularLocation>
</comment>
<dbReference type="FunFam" id="3.10.20.70:FF:000004">
    <property type="entry name" value="Glutamine synthetase"/>
    <property type="match status" value="1"/>
</dbReference>
<evidence type="ECO:0000256" key="10">
    <source>
        <dbReference type="RuleBase" id="RU000384"/>
    </source>
</evidence>
<dbReference type="OrthoDB" id="1936100at2759"/>
<sequence>MSIASKQQSTAALPTSLQNIKRHAVKYLLYNYYLIIKPTKMENYKGLNQSILNKYMELDTNGKIQANYIWIDGSGKTLRSKTKTLDYVPETPDQLPIWNFDGSSTGQATGKNSDVYLHPVAIFPDPFREGKHKLVLCETYTYDHKPTESNKRKSCKSVMELVKDSHPWFGLEQEYSLLDRDGQPLGWPKGGYPAPQGPYYCAVGTGKVFGREVMEAHYRACLYAGLKIAGENAEVMASQWEFQIGPCEGIEMGDQLWVARYLLERVAEDFGIIVTLDPKPISGDWNGAGCHSNFSTLEMRKEGGLKKIYEAIDWLSKNHKHHIRCYDPAGGKDNERRLTGHHETSTIHDFSHGVANRGCSIRVPRQCAEEGYGYLEDRRPASNCDPYVVTEALVRTIILNEIVDE</sequence>
<dbReference type="PROSITE" id="PS51986">
    <property type="entry name" value="GS_BETA_GRASP"/>
    <property type="match status" value="1"/>
</dbReference>
<evidence type="ECO:0000256" key="6">
    <source>
        <dbReference type="ARBA" id="ARBA00022741"/>
    </source>
</evidence>
<evidence type="ECO:0000259" key="13">
    <source>
        <dbReference type="PROSITE" id="PS51987"/>
    </source>
</evidence>
<evidence type="ECO:0000256" key="1">
    <source>
        <dbReference type="ARBA" id="ARBA00004496"/>
    </source>
</evidence>
<dbReference type="Pfam" id="PF03951">
    <property type="entry name" value="Gln-synt_N"/>
    <property type="match status" value="1"/>
</dbReference>
<evidence type="ECO:0000256" key="11">
    <source>
        <dbReference type="RuleBase" id="RU004356"/>
    </source>
</evidence>
<feature type="domain" description="GS beta-grasp" evidence="12">
    <location>
        <begin position="62"/>
        <end position="144"/>
    </location>
</feature>
<accession>T2MGE1</accession>
<dbReference type="GO" id="GO:0004356">
    <property type="term" value="F:glutamine synthetase activity"/>
    <property type="evidence" value="ECO:0007669"/>
    <property type="project" value="UniProtKB-EC"/>
</dbReference>
<dbReference type="InterPro" id="IPR008146">
    <property type="entry name" value="Gln_synth_cat_dom"/>
</dbReference>
<dbReference type="GO" id="GO:0005524">
    <property type="term" value="F:ATP binding"/>
    <property type="evidence" value="ECO:0007669"/>
    <property type="project" value="UniProtKB-KW"/>
</dbReference>
<keyword evidence="5 11" id="KW-0436">Ligase</keyword>
<proteinExistence type="evidence at transcript level"/>
<dbReference type="InterPro" id="IPR008147">
    <property type="entry name" value="Gln_synt_N"/>
</dbReference>
<dbReference type="Pfam" id="PF00120">
    <property type="entry name" value="Gln-synt_C"/>
    <property type="match status" value="1"/>
</dbReference>
<evidence type="ECO:0000259" key="12">
    <source>
        <dbReference type="PROSITE" id="PS51986"/>
    </source>
</evidence>
<dbReference type="FunFam" id="3.30.590.10:FF:000011">
    <property type="entry name" value="Glutamine synthetase"/>
    <property type="match status" value="1"/>
</dbReference>